<feature type="transmembrane region" description="Helical" evidence="5">
    <location>
        <begin position="64"/>
        <end position="94"/>
    </location>
</feature>
<sequence>MNIRDLILDPDKFFRELSNREPSLLTPFLIVLTLSVLNTIYAYYKFSVMASFFPPDMQELLSMFLVFALLTSFLGGFIGWVLVAGIMHLVSILFKGKGPFKRTLEFIGYGFFPNIVGVLLTMLISYYFLSGLELPTLATEQLKNPEVARRIITSLIPMTMKYTLALIEIGVLLWNLVLWTYGIKYARNLDLKRAFIVALVPIVLHLIHRLL</sequence>
<evidence type="ECO:0000256" key="3">
    <source>
        <dbReference type="ARBA" id="ARBA00022989"/>
    </source>
</evidence>
<keyword evidence="4 5" id="KW-0472">Membrane</keyword>
<accession>A0A833ED27</accession>
<proteinExistence type="predicted"/>
<name>A0A833ED27_9EURY</name>
<evidence type="ECO:0000256" key="5">
    <source>
        <dbReference type="SAM" id="Phobius"/>
    </source>
</evidence>
<dbReference type="Proteomes" id="UP000623215">
    <property type="component" value="Unassembled WGS sequence"/>
</dbReference>
<evidence type="ECO:0000313" key="7">
    <source>
        <dbReference type="EMBL" id="HIQ32212.1"/>
    </source>
</evidence>
<dbReference type="Pfam" id="PF04893">
    <property type="entry name" value="Yip1"/>
    <property type="match status" value="1"/>
</dbReference>
<reference evidence="7" key="1">
    <citation type="journal article" date="2020" name="ISME J.">
        <title>Gammaproteobacteria mediating utilization of methyl-, sulfur- and petroleum organic compounds in deep ocean hydrothermal plumes.</title>
        <authorList>
            <person name="Zhou Z."/>
            <person name="Liu Y."/>
            <person name="Pan J."/>
            <person name="Cron B.R."/>
            <person name="Toner B.M."/>
            <person name="Anantharaman K."/>
            <person name="Breier J.A."/>
            <person name="Dick G.J."/>
            <person name="Li M."/>
        </authorList>
    </citation>
    <scope>NUCLEOTIDE SEQUENCE</scope>
    <source>
        <strain evidence="7">SZUA-1534</strain>
    </source>
</reference>
<dbReference type="GO" id="GO:0016020">
    <property type="term" value="C:membrane"/>
    <property type="evidence" value="ECO:0007669"/>
    <property type="project" value="UniProtKB-SubCell"/>
</dbReference>
<organism evidence="7 8">
    <name type="scientific">Methanothermococcus okinawensis</name>
    <dbReference type="NCBI Taxonomy" id="155863"/>
    <lineage>
        <taxon>Archaea</taxon>
        <taxon>Methanobacteriati</taxon>
        <taxon>Methanobacteriota</taxon>
        <taxon>Methanomada group</taxon>
        <taxon>Methanococci</taxon>
        <taxon>Methanococcales</taxon>
        <taxon>Methanococcaceae</taxon>
        <taxon>Methanothermococcus</taxon>
    </lineage>
</organism>
<dbReference type="AlphaFoldDB" id="A0A833ED27"/>
<evidence type="ECO:0000256" key="4">
    <source>
        <dbReference type="ARBA" id="ARBA00023136"/>
    </source>
</evidence>
<dbReference type="InterPro" id="IPR006977">
    <property type="entry name" value="Yip1_dom"/>
</dbReference>
<feature type="transmembrane region" description="Helical" evidence="5">
    <location>
        <begin position="106"/>
        <end position="129"/>
    </location>
</feature>
<protein>
    <submittedName>
        <fullName evidence="7">YIP1 family protein</fullName>
    </submittedName>
</protein>
<keyword evidence="3 5" id="KW-1133">Transmembrane helix</keyword>
<comment type="subcellular location">
    <subcellularLocation>
        <location evidence="1">Membrane</location>
        <topology evidence="1">Multi-pass membrane protein</topology>
    </subcellularLocation>
</comment>
<evidence type="ECO:0000259" key="6">
    <source>
        <dbReference type="Pfam" id="PF04893"/>
    </source>
</evidence>
<feature type="transmembrane region" description="Helical" evidence="5">
    <location>
        <begin position="24"/>
        <end position="44"/>
    </location>
</feature>
<gene>
    <name evidence="7" type="ORF">EYH55_01865</name>
</gene>
<feature type="transmembrane region" description="Helical" evidence="5">
    <location>
        <begin position="162"/>
        <end position="182"/>
    </location>
</feature>
<comment type="caution">
    <text evidence="7">The sequence shown here is derived from an EMBL/GenBank/DDBJ whole genome shotgun (WGS) entry which is preliminary data.</text>
</comment>
<dbReference type="EMBL" id="DQVW01000030">
    <property type="protein sequence ID" value="HIQ32212.1"/>
    <property type="molecule type" value="Genomic_DNA"/>
</dbReference>
<evidence type="ECO:0000256" key="2">
    <source>
        <dbReference type="ARBA" id="ARBA00022692"/>
    </source>
</evidence>
<evidence type="ECO:0000256" key="1">
    <source>
        <dbReference type="ARBA" id="ARBA00004141"/>
    </source>
</evidence>
<feature type="domain" description="Yip1" evidence="6">
    <location>
        <begin position="5"/>
        <end position="206"/>
    </location>
</feature>
<evidence type="ECO:0000313" key="8">
    <source>
        <dbReference type="Proteomes" id="UP000623215"/>
    </source>
</evidence>
<keyword evidence="2 5" id="KW-0812">Transmembrane</keyword>